<dbReference type="EMBL" id="JAUFQU010000047">
    <property type="protein sequence ID" value="MDN3709620.1"/>
    <property type="molecule type" value="Genomic_DNA"/>
</dbReference>
<organism evidence="1 2">
    <name type="scientific">Paenimyroides ceti</name>
    <dbReference type="NCBI Taxonomy" id="395087"/>
    <lineage>
        <taxon>Bacteria</taxon>
        <taxon>Pseudomonadati</taxon>
        <taxon>Bacteroidota</taxon>
        <taxon>Flavobacteriia</taxon>
        <taxon>Flavobacteriales</taxon>
        <taxon>Flavobacteriaceae</taxon>
        <taxon>Paenimyroides</taxon>
    </lineage>
</organism>
<sequence length="49" mass="6017">MIQIYSLDLKGEMPKFIILNFRNTYYISILQQFIFFIKIKRAILKGWLF</sequence>
<accession>A0ABT8CZF2</accession>
<dbReference type="RefSeq" id="WP_290365147.1">
    <property type="nucleotide sequence ID" value="NZ_JAUFQU010000047.1"/>
</dbReference>
<keyword evidence="2" id="KW-1185">Reference proteome</keyword>
<gene>
    <name evidence="1" type="ORF">QW060_21895</name>
</gene>
<evidence type="ECO:0000313" key="2">
    <source>
        <dbReference type="Proteomes" id="UP001242368"/>
    </source>
</evidence>
<dbReference type="Proteomes" id="UP001242368">
    <property type="component" value="Unassembled WGS sequence"/>
</dbReference>
<comment type="caution">
    <text evidence="1">The sequence shown here is derived from an EMBL/GenBank/DDBJ whole genome shotgun (WGS) entry which is preliminary data.</text>
</comment>
<proteinExistence type="predicted"/>
<evidence type="ECO:0000313" key="1">
    <source>
        <dbReference type="EMBL" id="MDN3709620.1"/>
    </source>
</evidence>
<reference evidence="2" key="1">
    <citation type="journal article" date="2019" name="Int. J. Syst. Evol. Microbiol.">
        <title>The Global Catalogue of Microorganisms (GCM) 10K type strain sequencing project: providing services to taxonomists for standard genome sequencing and annotation.</title>
        <authorList>
            <consortium name="The Broad Institute Genomics Platform"/>
            <consortium name="The Broad Institute Genome Sequencing Center for Infectious Disease"/>
            <person name="Wu L."/>
            <person name="Ma J."/>
        </authorList>
    </citation>
    <scope>NUCLEOTIDE SEQUENCE [LARGE SCALE GENOMIC DNA]</scope>
    <source>
        <strain evidence="2">CECT 7184</strain>
    </source>
</reference>
<protein>
    <submittedName>
        <fullName evidence="1">Uncharacterized protein</fullName>
    </submittedName>
</protein>
<name>A0ABT8CZF2_9FLAO</name>